<dbReference type="Gene3D" id="2.40.70.10">
    <property type="entry name" value="Acid Proteases"/>
    <property type="match status" value="1"/>
</dbReference>
<protein>
    <submittedName>
        <fullName evidence="1">TIGR02281 family clan AA aspartic protease</fullName>
        <ecNumber evidence="1">3.4.23.-</ecNumber>
    </submittedName>
</protein>
<dbReference type="KEGG" id="ptaw:DW352_09050"/>
<keyword evidence="2" id="KW-1185">Reference proteome</keyword>
<accession>A0A346A447</accession>
<dbReference type="InterPro" id="IPR021109">
    <property type="entry name" value="Peptidase_aspartic_dom_sf"/>
</dbReference>
<gene>
    <name evidence="1" type="ORF">DW352_09050</name>
</gene>
<dbReference type="EC" id="3.4.23.-" evidence="1"/>
<organism evidence="1 2">
    <name type="scientific">Pseudolabrys taiwanensis</name>
    <dbReference type="NCBI Taxonomy" id="331696"/>
    <lineage>
        <taxon>Bacteria</taxon>
        <taxon>Pseudomonadati</taxon>
        <taxon>Pseudomonadota</taxon>
        <taxon>Alphaproteobacteria</taxon>
        <taxon>Hyphomicrobiales</taxon>
        <taxon>Xanthobacteraceae</taxon>
        <taxon>Pseudolabrys</taxon>
    </lineage>
</organism>
<dbReference type="SUPFAM" id="SSF50630">
    <property type="entry name" value="Acid proteases"/>
    <property type="match status" value="1"/>
</dbReference>
<keyword evidence="1" id="KW-0378">Hydrolase</keyword>
<dbReference type="Proteomes" id="UP000254889">
    <property type="component" value="Chromosome"/>
</dbReference>
<evidence type="ECO:0000313" key="2">
    <source>
        <dbReference type="Proteomes" id="UP000254889"/>
    </source>
</evidence>
<dbReference type="RefSeq" id="WP_115694323.1">
    <property type="nucleotide sequence ID" value="NZ_CP031417.1"/>
</dbReference>
<dbReference type="GO" id="GO:0006508">
    <property type="term" value="P:proteolysis"/>
    <property type="evidence" value="ECO:0007669"/>
    <property type="project" value="UniProtKB-KW"/>
</dbReference>
<dbReference type="NCBIfam" id="TIGR02281">
    <property type="entry name" value="clan_AA_DTGA"/>
    <property type="match status" value="1"/>
</dbReference>
<dbReference type="InterPro" id="IPR034122">
    <property type="entry name" value="Retropepsin-like_bacterial"/>
</dbReference>
<evidence type="ECO:0000313" key="1">
    <source>
        <dbReference type="EMBL" id="AXK83944.1"/>
    </source>
</evidence>
<dbReference type="GO" id="GO:0008233">
    <property type="term" value="F:peptidase activity"/>
    <property type="evidence" value="ECO:0007669"/>
    <property type="project" value="UniProtKB-KW"/>
</dbReference>
<dbReference type="Pfam" id="PF13975">
    <property type="entry name" value="gag-asp_proteas"/>
    <property type="match status" value="1"/>
</dbReference>
<dbReference type="InterPro" id="IPR011969">
    <property type="entry name" value="Clan_AA_Asp_peptidase_C"/>
</dbReference>
<dbReference type="EMBL" id="CP031417">
    <property type="protein sequence ID" value="AXK83944.1"/>
    <property type="molecule type" value="Genomic_DNA"/>
</dbReference>
<name>A0A346A447_9HYPH</name>
<keyword evidence="1" id="KW-0645">Protease</keyword>
<dbReference type="OrthoDB" id="7595324at2"/>
<sequence>MFWVVVGLLLMVGYSYRFELREAADRVIAELMPGHVARHGQDVEIVRGRTGDFAIGAHINGVLVPMVLDTGATSVVLTQEAAHDIGLPIEVLNYTVNIDTANGRTKAASVTLDRIAVGSLIERGVPALVVQHGQLKNNLLGMSFMNRLQSWEVRGDRLRMRAYP</sequence>
<reference evidence="1 2" key="1">
    <citation type="submission" date="2018-07" db="EMBL/GenBank/DDBJ databases">
        <authorList>
            <person name="Quirk P.G."/>
            <person name="Krulwich T.A."/>
        </authorList>
    </citation>
    <scope>NUCLEOTIDE SEQUENCE [LARGE SCALE GENOMIC DNA]</scope>
    <source>
        <strain evidence="1 2">CC-BB4</strain>
    </source>
</reference>
<dbReference type="CDD" id="cd05483">
    <property type="entry name" value="retropepsin_like_bacteria"/>
    <property type="match status" value="1"/>
</dbReference>
<dbReference type="AlphaFoldDB" id="A0A346A447"/>
<proteinExistence type="predicted"/>